<dbReference type="EMBL" id="HBUE01219359">
    <property type="protein sequence ID" value="CAG6538874.1"/>
    <property type="molecule type" value="Transcribed_RNA"/>
</dbReference>
<dbReference type="EMBL" id="HBUE01112097">
    <property type="protein sequence ID" value="CAG6489285.1"/>
    <property type="molecule type" value="Transcribed_RNA"/>
</dbReference>
<dbReference type="EMBL" id="HBUE01325935">
    <property type="protein sequence ID" value="CAG6590890.1"/>
    <property type="molecule type" value="Transcribed_RNA"/>
</dbReference>
<dbReference type="EMBL" id="HBUE01325937">
    <property type="protein sequence ID" value="CAG6590894.1"/>
    <property type="molecule type" value="Transcribed_RNA"/>
</dbReference>
<evidence type="ECO:0000313" key="1">
    <source>
        <dbReference type="EMBL" id="CAG6538874.1"/>
    </source>
</evidence>
<name>A0A8D8HP72_CULPI</name>
<sequence>MDLLAVNRFVPFDNCRTDSDAAWCLLTWHGRSLICCCLMNLLITWTWRPLTRWPKLSTISRGGLYSLATISDLSTRSRTKFGFARMAKSQNGTVTSWTIRST</sequence>
<dbReference type="EMBL" id="HBUE01219361">
    <property type="protein sequence ID" value="CAG6538878.1"/>
    <property type="molecule type" value="Transcribed_RNA"/>
</dbReference>
<proteinExistence type="predicted"/>
<dbReference type="EMBL" id="HBUE01112095">
    <property type="protein sequence ID" value="CAG6489281.1"/>
    <property type="molecule type" value="Transcribed_RNA"/>
</dbReference>
<dbReference type="EMBL" id="HBUE01219360">
    <property type="protein sequence ID" value="CAG6538876.1"/>
    <property type="molecule type" value="Transcribed_RNA"/>
</dbReference>
<protein>
    <submittedName>
        <fullName evidence="1">(northern house mosquito) hypothetical protein</fullName>
    </submittedName>
</protein>
<dbReference type="EMBL" id="HBUE01325936">
    <property type="protein sequence ID" value="CAG6590892.1"/>
    <property type="molecule type" value="Transcribed_RNA"/>
</dbReference>
<organism evidence="1">
    <name type="scientific">Culex pipiens</name>
    <name type="common">House mosquito</name>
    <dbReference type="NCBI Taxonomy" id="7175"/>
    <lineage>
        <taxon>Eukaryota</taxon>
        <taxon>Metazoa</taxon>
        <taxon>Ecdysozoa</taxon>
        <taxon>Arthropoda</taxon>
        <taxon>Hexapoda</taxon>
        <taxon>Insecta</taxon>
        <taxon>Pterygota</taxon>
        <taxon>Neoptera</taxon>
        <taxon>Endopterygota</taxon>
        <taxon>Diptera</taxon>
        <taxon>Nematocera</taxon>
        <taxon>Culicoidea</taxon>
        <taxon>Culicidae</taxon>
        <taxon>Culicinae</taxon>
        <taxon>Culicini</taxon>
        <taxon>Culex</taxon>
        <taxon>Culex</taxon>
    </lineage>
</organism>
<dbReference type="EMBL" id="HBUE01112096">
    <property type="protein sequence ID" value="CAG6489283.1"/>
    <property type="molecule type" value="Transcribed_RNA"/>
</dbReference>
<accession>A0A8D8HP72</accession>
<reference evidence="1" key="1">
    <citation type="submission" date="2021-05" db="EMBL/GenBank/DDBJ databases">
        <authorList>
            <person name="Alioto T."/>
            <person name="Alioto T."/>
            <person name="Gomez Garrido J."/>
        </authorList>
    </citation>
    <scope>NUCLEOTIDE SEQUENCE</scope>
</reference>
<dbReference type="AlphaFoldDB" id="A0A8D8HP72"/>